<feature type="signal peptide" evidence="1">
    <location>
        <begin position="1"/>
        <end position="20"/>
    </location>
</feature>
<protein>
    <submittedName>
        <fullName evidence="2">Uncharacterized protein</fullName>
    </submittedName>
</protein>
<feature type="chain" id="PRO_5046427045" evidence="1">
    <location>
        <begin position="21"/>
        <end position="60"/>
    </location>
</feature>
<gene>
    <name evidence="2" type="ORF">HAX54_031318</name>
</gene>
<keyword evidence="1" id="KW-0732">Signal</keyword>
<organism evidence="2 3">
    <name type="scientific">Datura stramonium</name>
    <name type="common">Jimsonweed</name>
    <name type="synonym">Common thornapple</name>
    <dbReference type="NCBI Taxonomy" id="4076"/>
    <lineage>
        <taxon>Eukaryota</taxon>
        <taxon>Viridiplantae</taxon>
        <taxon>Streptophyta</taxon>
        <taxon>Embryophyta</taxon>
        <taxon>Tracheophyta</taxon>
        <taxon>Spermatophyta</taxon>
        <taxon>Magnoliopsida</taxon>
        <taxon>eudicotyledons</taxon>
        <taxon>Gunneridae</taxon>
        <taxon>Pentapetalae</taxon>
        <taxon>asterids</taxon>
        <taxon>lamiids</taxon>
        <taxon>Solanales</taxon>
        <taxon>Solanaceae</taxon>
        <taxon>Solanoideae</taxon>
        <taxon>Datureae</taxon>
        <taxon>Datura</taxon>
    </lineage>
</organism>
<feature type="non-terminal residue" evidence="2">
    <location>
        <position position="1"/>
    </location>
</feature>
<proteinExistence type="predicted"/>
<name>A0ABS8VBI1_DATST</name>
<evidence type="ECO:0000256" key="1">
    <source>
        <dbReference type="SAM" id="SignalP"/>
    </source>
</evidence>
<dbReference type="EMBL" id="JACEIK010003961">
    <property type="protein sequence ID" value="MCD9643672.1"/>
    <property type="molecule type" value="Genomic_DNA"/>
</dbReference>
<evidence type="ECO:0000313" key="2">
    <source>
        <dbReference type="EMBL" id="MCD9643672.1"/>
    </source>
</evidence>
<keyword evidence="3" id="KW-1185">Reference proteome</keyword>
<dbReference type="Proteomes" id="UP000823775">
    <property type="component" value="Unassembled WGS sequence"/>
</dbReference>
<reference evidence="2 3" key="1">
    <citation type="journal article" date="2021" name="BMC Genomics">
        <title>Datura genome reveals duplications of psychoactive alkaloid biosynthetic genes and high mutation rate following tissue culture.</title>
        <authorList>
            <person name="Rajewski A."/>
            <person name="Carter-House D."/>
            <person name="Stajich J."/>
            <person name="Litt A."/>
        </authorList>
    </citation>
    <scope>NUCLEOTIDE SEQUENCE [LARGE SCALE GENOMIC DNA]</scope>
    <source>
        <strain evidence="2">AR-01</strain>
    </source>
</reference>
<sequence length="60" mass="6745">EKNTRLLDLAWLLSTSLTTSCTMDSTIRGLSHGNWTLNDITVQLSTRFPMTHGLTPRLVE</sequence>
<accession>A0ABS8VBI1</accession>
<comment type="caution">
    <text evidence="2">The sequence shown here is derived from an EMBL/GenBank/DDBJ whole genome shotgun (WGS) entry which is preliminary data.</text>
</comment>
<evidence type="ECO:0000313" key="3">
    <source>
        <dbReference type="Proteomes" id="UP000823775"/>
    </source>
</evidence>